<dbReference type="SUPFAM" id="SSF50249">
    <property type="entry name" value="Nucleic acid-binding proteins"/>
    <property type="match status" value="1"/>
</dbReference>
<proteinExistence type="predicted"/>
<dbReference type="PANTHER" id="PTHR42918:SF5">
    <property type="entry name" value="LYSINE--TRNA LIGASE, MITOCHONDRIAL"/>
    <property type="match status" value="1"/>
</dbReference>
<evidence type="ECO:0000313" key="7">
    <source>
        <dbReference type="Proteomes" id="UP000803844"/>
    </source>
</evidence>
<keyword evidence="1" id="KW-0436">Ligase</keyword>
<reference evidence="6" key="1">
    <citation type="journal article" date="2020" name="Phytopathology">
        <title>Genome sequence of the chestnut blight fungus Cryphonectria parasitica EP155: A fundamental resource for an archetypical invasive plant pathogen.</title>
        <authorList>
            <person name="Crouch J.A."/>
            <person name="Dawe A."/>
            <person name="Aerts A."/>
            <person name="Barry K."/>
            <person name="Churchill A.C.L."/>
            <person name="Grimwood J."/>
            <person name="Hillman B."/>
            <person name="Milgroom M.G."/>
            <person name="Pangilinan J."/>
            <person name="Smith M."/>
            <person name="Salamov A."/>
            <person name="Schmutz J."/>
            <person name="Yadav J."/>
            <person name="Grigoriev I.V."/>
            <person name="Nuss D."/>
        </authorList>
    </citation>
    <scope>NUCLEOTIDE SEQUENCE</scope>
    <source>
        <strain evidence="6">EP155</strain>
    </source>
</reference>
<sequence>VKMVPRLRFLRPYSVQPLPTGTPSGCSAYLRALMAARLKELRPAGGLEYPRLTKKGKSRSVRAFQAEFGTRAATDLASVSEQYTLCGRVLHVRRFGAKFYIIKIQENGSSTQALVNLGKLTDGTDSKHFKALSMLLKRGDHISVTGRPARSDSMELSIEALHSPQLLSPSIAPLPFQIPQESRMHNRHMDLLLNRSARDTLLVRAFIIHHLREHLHKTLKCVEVQTPILAANAGGAVARPFSTYATEFVHKDMALRIAPELWLKRLIVGGLDRIFEIGPSFRNEGVDATHNPEFTTCEFYLAYTNLDSLLHITENLMATLAKGVSAFLAKNELQVEAPDPKIFEKRFERVEFIPALEEALGQPLPNLDSPRAVTDILKLLEDAGKEWHKSLPPNPSLPKLLDHMAAAVIEPKSSDRPLYIINHPVCMSPLAKSFTCPTTGQQVAARAELFFGGNELANMYEEENDPFKQKRKFVNQAKAKLDQQGVAVADQDDDPAHVIDEQYISVLESGLPPTGGWGCGVDRLVMLFTGSKRISEVLPFGNLRNVVGLAS</sequence>
<dbReference type="GO" id="GO:0005739">
    <property type="term" value="C:mitochondrion"/>
    <property type="evidence" value="ECO:0007669"/>
    <property type="project" value="TreeGrafter"/>
</dbReference>
<dbReference type="PRINTS" id="PR00982">
    <property type="entry name" value="TRNASYNTHLYS"/>
</dbReference>
<dbReference type="Proteomes" id="UP000803844">
    <property type="component" value="Unassembled WGS sequence"/>
</dbReference>
<dbReference type="PROSITE" id="PS50862">
    <property type="entry name" value="AA_TRNA_LIGASE_II"/>
    <property type="match status" value="1"/>
</dbReference>
<dbReference type="SUPFAM" id="SSF55681">
    <property type="entry name" value="Class II aaRS and biotin synthetases"/>
    <property type="match status" value="1"/>
</dbReference>
<dbReference type="RefSeq" id="XP_040775592.1">
    <property type="nucleotide sequence ID" value="XM_040915515.1"/>
</dbReference>
<dbReference type="InterPro" id="IPR045864">
    <property type="entry name" value="aa-tRNA-synth_II/BPL/LPL"/>
</dbReference>
<feature type="non-terminal residue" evidence="6">
    <location>
        <position position="551"/>
    </location>
</feature>
<dbReference type="Gene3D" id="3.30.930.10">
    <property type="entry name" value="Bira Bifunctional Protein, Domain 2"/>
    <property type="match status" value="1"/>
</dbReference>
<evidence type="ECO:0000256" key="2">
    <source>
        <dbReference type="ARBA" id="ARBA00022741"/>
    </source>
</evidence>
<dbReference type="GO" id="GO:0004824">
    <property type="term" value="F:lysine-tRNA ligase activity"/>
    <property type="evidence" value="ECO:0007669"/>
    <property type="project" value="InterPro"/>
</dbReference>
<dbReference type="AlphaFoldDB" id="A0A9P5CNZ3"/>
<evidence type="ECO:0000259" key="5">
    <source>
        <dbReference type="PROSITE" id="PS50862"/>
    </source>
</evidence>
<dbReference type="Pfam" id="PF00152">
    <property type="entry name" value="tRNA-synt_2"/>
    <property type="match status" value="1"/>
</dbReference>
<name>A0A9P5CNZ3_CRYP1</name>
<dbReference type="InterPro" id="IPR018149">
    <property type="entry name" value="Lys-tRNA-synth_II_C"/>
</dbReference>
<gene>
    <name evidence="6" type="ORF">M406DRAFT_217957</name>
</gene>
<accession>A0A9P5CNZ3</accession>
<keyword evidence="4" id="KW-0030">Aminoacyl-tRNA synthetase</keyword>
<dbReference type="GO" id="GO:0000049">
    <property type="term" value="F:tRNA binding"/>
    <property type="evidence" value="ECO:0007669"/>
    <property type="project" value="TreeGrafter"/>
</dbReference>
<dbReference type="GO" id="GO:0005524">
    <property type="term" value="F:ATP binding"/>
    <property type="evidence" value="ECO:0007669"/>
    <property type="project" value="UniProtKB-KW"/>
</dbReference>
<dbReference type="InterPro" id="IPR006195">
    <property type="entry name" value="aa-tRNA-synth_II"/>
</dbReference>
<dbReference type="InterPro" id="IPR012340">
    <property type="entry name" value="NA-bd_OB-fold"/>
</dbReference>
<evidence type="ECO:0000313" key="6">
    <source>
        <dbReference type="EMBL" id="KAF3764631.1"/>
    </source>
</evidence>
<dbReference type="EMBL" id="MU032348">
    <property type="protein sequence ID" value="KAF3764631.1"/>
    <property type="molecule type" value="Genomic_DNA"/>
</dbReference>
<dbReference type="Gene3D" id="2.40.50.140">
    <property type="entry name" value="Nucleic acid-binding proteins"/>
    <property type="match status" value="1"/>
</dbReference>
<keyword evidence="3" id="KW-0067">ATP-binding</keyword>
<evidence type="ECO:0000256" key="4">
    <source>
        <dbReference type="ARBA" id="ARBA00023146"/>
    </source>
</evidence>
<keyword evidence="2" id="KW-0547">Nucleotide-binding</keyword>
<feature type="non-terminal residue" evidence="6">
    <location>
        <position position="1"/>
    </location>
</feature>
<organism evidence="6 7">
    <name type="scientific">Cryphonectria parasitica (strain ATCC 38755 / EP155)</name>
    <dbReference type="NCBI Taxonomy" id="660469"/>
    <lineage>
        <taxon>Eukaryota</taxon>
        <taxon>Fungi</taxon>
        <taxon>Dikarya</taxon>
        <taxon>Ascomycota</taxon>
        <taxon>Pezizomycotina</taxon>
        <taxon>Sordariomycetes</taxon>
        <taxon>Sordariomycetidae</taxon>
        <taxon>Diaporthales</taxon>
        <taxon>Cryphonectriaceae</taxon>
        <taxon>Cryphonectria-Endothia species complex</taxon>
        <taxon>Cryphonectria</taxon>
    </lineage>
</organism>
<dbReference type="InterPro" id="IPR004364">
    <property type="entry name" value="Aa-tRNA-synt_II"/>
</dbReference>
<keyword evidence="7" id="KW-1185">Reference proteome</keyword>
<dbReference type="PANTHER" id="PTHR42918">
    <property type="entry name" value="LYSYL-TRNA SYNTHETASE"/>
    <property type="match status" value="1"/>
</dbReference>
<evidence type="ECO:0000256" key="1">
    <source>
        <dbReference type="ARBA" id="ARBA00022598"/>
    </source>
</evidence>
<dbReference type="OrthoDB" id="21243at2759"/>
<comment type="caution">
    <text evidence="6">The sequence shown here is derived from an EMBL/GenBank/DDBJ whole genome shotgun (WGS) entry which is preliminary data.</text>
</comment>
<protein>
    <submittedName>
        <fullName evidence="6">Class II aaRS and biotin synthetase</fullName>
    </submittedName>
</protein>
<feature type="domain" description="Aminoacyl-transfer RNA synthetases class-II family profile" evidence="5">
    <location>
        <begin position="203"/>
        <end position="539"/>
    </location>
</feature>
<dbReference type="GeneID" id="63832644"/>
<evidence type="ECO:0000256" key="3">
    <source>
        <dbReference type="ARBA" id="ARBA00022840"/>
    </source>
</evidence>
<dbReference type="GO" id="GO:0070154">
    <property type="term" value="P:mitochondrial lysyl-tRNA aminoacylation"/>
    <property type="evidence" value="ECO:0007669"/>
    <property type="project" value="TreeGrafter"/>
</dbReference>